<dbReference type="InterPro" id="IPR001867">
    <property type="entry name" value="OmpR/PhoB-type_DNA-bd"/>
</dbReference>
<dbReference type="InterPro" id="IPR016032">
    <property type="entry name" value="Sig_transdc_resp-reg_C-effctor"/>
</dbReference>
<feature type="domain" description="Response regulatory" evidence="4">
    <location>
        <begin position="7"/>
        <end position="120"/>
    </location>
</feature>
<keyword evidence="7" id="KW-1185">Reference proteome</keyword>
<dbReference type="GO" id="GO:0003677">
    <property type="term" value="F:DNA binding"/>
    <property type="evidence" value="ECO:0007669"/>
    <property type="project" value="UniProtKB-KW"/>
</dbReference>
<dbReference type="Gene3D" id="1.10.10.10">
    <property type="entry name" value="Winged helix-like DNA-binding domain superfamily/Winged helix DNA-binding domain"/>
    <property type="match status" value="1"/>
</dbReference>
<dbReference type="PROSITE" id="PS50110">
    <property type="entry name" value="RESPONSE_REGULATORY"/>
    <property type="match status" value="1"/>
</dbReference>
<protein>
    <submittedName>
        <fullName evidence="6">DNA-binding response regulator</fullName>
    </submittedName>
</protein>
<keyword evidence="2" id="KW-0597">Phosphoprotein</keyword>
<sequence length="235" mass="26017">MNMQIKRVLIIEDDADAADVLKAYLKREQYEVAVAGDGLVGLEMVQRWKPDLILLDVMLPGMNGTEVLAAVRRKNNTPVIMVTAMGDLPDKIGALRYGADDYVVKPYNPGEVVARVQAVLRRTSTAAETERSGSLHWKNLTVDSEVLTASVTDGSGKLSYLDLTPTEFSVLTTLMSAPTRPFSRQYLLECCLPESEALERVVDTHVYNLRKKMESAGIADVLVNVRGVGYRFRQP</sequence>
<dbReference type="Gene3D" id="3.40.50.2300">
    <property type="match status" value="1"/>
</dbReference>
<feature type="domain" description="OmpR/PhoB-type" evidence="5">
    <location>
        <begin position="132"/>
        <end position="234"/>
    </location>
</feature>
<feature type="modified residue" description="4-aspartylphosphate" evidence="2">
    <location>
        <position position="56"/>
    </location>
</feature>
<dbReference type="SUPFAM" id="SSF52172">
    <property type="entry name" value="CheY-like"/>
    <property type="match status" value="1"/>
</dbReference>
<proteinExistence type="predicted"/>
<organism evidence="6 7">
    <name type="scientific">Hafnia psychrotolerans</name>
    <dbReference type="NCBI Taxonomy" id="1477018"/>
    <lineage>
        <taxon>Bacteria</taxon>
        <taxon>Pseudomonadati</taxon>
        <taxon>Pseudomonadota</taxon>
        <taxon>Gammaproteobacteria</taxon>
        <taxon>Enterobacterales</taxon>
        <taxon>Hafniaceae</taxon>
        <taxon>Hafnia</taxon>
    </lineage>
</organism>
<evidence type="ECO:0000256" key="3">
    <source>
        <dbReference type="PROSITE-ProRule" id="PRU01091"/>
    </source>
</evidence>
<dbReference type="SMART" id="SM00862">
    <property type="entry name" value="Trans_reg_C"/>
    <property type="match status" value="1"/>
</dbReference>
<dbReference type="EMBL" id="BMFZ01000017">
    <property type="protein sequence ID" value="GGA61923.1"/>
    <property type="molecule type" value="Genomic_DNA"/>
</dbReference>
<keyword evidence="1 3" id="KW-0238">DNA-binding</keyword>
<dbReference type="Gene3D" id="6.10.250.690">
    <property type="match status" value="1"/>
</dbReference>
<dbReference type="InterPro" id="IPR011006">
    <property type="entry name" value="CheY-like_superfamily"/>
</dbReference>
<feature type="DNA-binding region" description="OmpR/PhoB-type" evidence="3">
    <location>
        <begin position="132"/>
        <end position="234"/>
    </location>
</feature>
<dbReference type="Pfam" id="PF00072">
    <property type="entry name" value="Response_reg"/>
    <property type="match status" value="1"/>
</dbReference>
<dbReference type="InterPro" id="IPR001789">
    <property type="entry name" value="Sig_transdc_resp-reg_receiver"/>
</dbReference>
<evidence type="ECO:0000313" key="6">
    <source>
        <dbReference type="EMBL" id="GGA61923.1"/>
    </source>
</evidence>
<dbReference type="InterPro" id="IPR039420">
    <property type="entry name" value="WalR-like"/>
</dbReference>
<evidence type="ECO:0000256" key="1">
    <source>
        <dbReference type="ARBA" id="ARBA00023125"/>
    </source>
</evidence>
<dbReference type="PROSITE" id="PS51755">
    <property type="entry name" value="OMPR_PHOB"/>
    <property type="match status" value="1"/>
</dbReference>
<dbReference type="SMART" id="SM00448">
    <property type="entry name" value="REC"/>
    <property type="match status" value="1"/>
</dbReference>
<gene>
    <name evidence="6" type="ORF">GCM10011328_41520</name>
</gene>
<name>A0ABQ1H8K1_9GAMM</name>
<evidence type="ECO:0000259" key="4">
    <source>
        <dbReference type="PROSITE" id="PS50110"/>
    </source>
</evidence>
<comment type="caution">
    <text evidence="6">The sequence shown here is derived from an EMBL/GenBank/DDBJ whole genome shotgun (WGS) entry which is preliminary data.</text>
</comment>
<evidence type="ECO:0000259" key="5">
    <source>
        <dbReference type="PROSITE" id="PS51755"/>
    </source>
</evidence>
<dbReference type="Proteomes" id="UP000627464">
    <property type="component" value="Unassembled WGS sequence"/>
</dbReference>
<dbReference type="CDD" id="cd00383">
    <property type="entry name" value="trans_reg_C"/>
    <property type="match status" value="1"/>
</dbReference>
<dbReference type="Pfam" id="PF00486">
    <property type="entry name" value="Trans_reg_C"/>
    <property type="match status" value="1"/>
</dbReference>
<accession>A0ABQ1H8K1</accession>
<dbReference type="PANTHER" id="PTHR48111">
    <property type="entry name" value="REGULATOR OF RPOS"/>
    <property type="match status" value="1"/>
</dbReference>
<dbReference type="CDD" id="cd17574">
    <property type="entry name" value="REC_OmpR"/>
    <property type="match status" value="1"/>
</dbReference>
<evidence type="ECO:0000313" key="7">
    <source>
        <dbReference type="Proteomes" id="UP000627464"/>
    </source>
</evidence>
<dbReference type="InterPro" id="IPR036388">
    <property type="entry name" value="WH-like_DNA-bd_sf"/>
</dbReference>
<dbReference type="PANTHER" id="PTHR48111:SF59">
    <property type="entry name" value="TRANSCRIPTIONAL REGULATORY PROTEIN BAER"/>
    <property type="match status" value="1"/>
</dbReference>
<reference evidence="7" key="1">
    <citation type="journal article" date="2019" name="Int. J. Syst. Evol. Microbiol.">
        <title>The Global Catalogue of Microorganisms (GCM) 10K type strain sequencing project: providing services to taxonomists for standard genome sequencing and annotation.</title>
        <authorList>
            <consortium name="The Broad Institute Genomics Platform"/>
            <consortium name="The Broad Institute Genome Sequencing Center for Infectious Disease"/>
            <person name="Wu L."/>
            <person name="Ma J."/>
        </authorList>
    </citation>
    <scope>NUCLEOTIDE SEQUENCE [LARGE SCALE GENOMIC DNA]</scope>
    <source>
        <strain evidence="7">CGMCC 1.12806</strain>
    </source>
</reference>
<evidence type="ECO:0000256" key="2">
    <source>
        <dbReference type="PROSITE-ProRule" id="PRU00169"/>
    </source>
</evidence>
<dbReference type="SUPFAM" id="SSF46894">
    <property type="entry name" value="C-terminal effector domain of the bipartite response regulators"/>
    <property type="match status" value="1"/>
</dbReference>